<keyword evidence="4 6" id="KW-1133">Transmembrane helix</keyword>
<evidence type="ECO:0000256" key="2">
    <source>
        <dbReference type="ARBA" id="ARBA00007635"/>
    </source>
</evidence>
<feature type="transmembrane region" description="Helical" evidence="6">
    <location>
        <begin position="186"/>
        <end position="206"/>
    </location>
</feature>
<dbReference type="EMBL" id="JBJXBP010000002">
    <property type="protein sequence ID" value="KAL3845434.1"/>
    <property type="molecule type" value="Genomic_DNA"/>
</dbReference>
<feature type="transmembrane region" description="Helical" evidence="6">
    <location>
        <begin position="79"/>
        <end position="99"/>
    </location>
</feature>
<proteinExistence type="inferred from homology"/>
<evidence type="ECO:0000256" key="5">
    <source>
        <dbReference type="ARBA" id="ARBA00023136"/>
    </source>
</evidence>
<feature type="transmembrane region" description="Helical" evidence="6">
    <location>
        <begin position="47"/>
        <end position="67"/>
    </location>
</feature>
<keyword evidence="9" id="KW-1185">Reference proteome</keyword>
<feature type="transmembrane region" description="Helical" evidence="6">
    <location>
        <begin position="140"/>
        <end position="160"/>
    </location>
</feature>
<evidence type="ECO:0000313" key="9">
    <source>
        <dbReference type="Proteomes" id="UP001634393"/>
    </source>
</evidence>
<accession>A0ABD3U7J7</accession>
<dbReference type="GO" id="GO:0016020">
    <property type="term" value="C:membrane"/>
    <property type="evidence" value="ECO:0007669"/>
    <property type="project" value="UniProtKB-SubCell"/>
</dbReference>
<dbReference type="PANTHER" id="PTHR31218">
    <property type="entry name" value="WAT1-RELATED PROTEIN"/>
    <property type="match status" value="1"/>
</dbReference>
<feature type="transmembrane region" description="Helical" evidence="6">
    <location>
        <begin position="309"/>
        <end position="328"/>
    </location>
</feature>
<evidence type="ECO:0000256" key="3">
    <source>
        <dbReference type="ARBA" id="ARBA00022692"/>
    </source>
</evidence>
<evidence type="ECO:0000313" key="8">
    <source>
        <dbReference type="EMBL" id="KAL3845434.1"/>
    </source>
</evidence>
<keyword evidence="5 6" id="KW-0472">Membrane</keyword>
<gene>
    <name evidence="8" type="ORF">ACJIZ3_002837</name>
</gene>
<evidence type="ECO:0000256" key="4">
    <source>
        <dbReference type="ARBA" id="ARBA00022989"/>
    </source>
</evidence>
<dbReference type="Proteomes" id="UP001634393">
    <property type="component" value="Unassembled WGS sequence"/>
</dbReference>
<comment type="subcellular location">
    <subcellularLocation>
        <location evidence="1 6">Membrane</location>
        <topology evidence="1 6">Multi-pass membrane protein</topology>
    </subcellularLocation>
</comment>
<organism evidence="8 9">
    <name type="scientific">Penstemon smallii</name>
    <dbReference type="NCBI Taxonomy" id="265156"/>
    <lineage>
        <taxon>Eukaryota</taxon>
        <taxon>Viridiplantae</taxon>
        <taxon>Streptophyta</taxon>
        <taxon>Embryophyta</taxon>
        <taxon>Tracheophyta</taxon>
        <taxon>Spermatophyta</taxon>
        <taxon>Magnoliopsida</taxon>
        <taxon>eudicotyledons</taxon>
        <taxon>Gunneridae</taxon>
        <taxon>Pentapetalae</taxon>
        <taxon>asterids</taxon>
        <taxon>lamiids</taxon>
        <taxon>Lamiales</taxon>
        <taxon>Plantaginaceae</taxon>
        <taxon>Cheloneae</taxon>
        <taxon>Penstemon</taxon>
    </lineage>
</organism>
<dbReference type="AlphaFoldDB" id="A0ABD3U7J7"/>
<feature type="domain" description="EamA" evidence="7">
    <location>
        <begin position="18"/>
        <end position="152"/>
    </location>
</feature>
<feature type="domain" description="EamA" evidence="7">
    <location>
        <begin position="188"/>
        <end position="324"/>
    </location>
</feature>
<feature type="transmembrane region" description="Helical" evidence="6">
    <location>
        <begin position="250"/>
        <end position="270"/>
    </location>
</feature>
<evidence type="ECO:0000256" key="1">
    <source>
        <dbReference type="ARBA" id="ARBA00004141"/>
    </source>
</evidence>
<feature type="transmembrane region" description="Helical" evidence="6">
    <location>
        <begin position="105"/>
        <end position="128"/>
    </location>
</feature>
<name>A0ABD3U7J7_9LAMI</name>
<comment type="similarity">
    <text evidence="2 6">Belongs to the drug/metabolite transporter (DMT) superfamily. Plant drug/metabolite exporter (P-DME) (TC 2.A.7.4) family.</text>
</comment>
<dbReference type="InterPro" id="IPR030184">
    <property type="entry name" value="WAT1-related"/>
</dbReference>
<evidence type="ECO:0000259" key="7">
    <source>
        <dbReference type="Pfam" id="PF00892"/>
    </source>
</evidence>
<keyword evidence="3 6" id="KW-0812">Transmembrane</keyword>
<protein>
    <recommendedName>
        <fullName evidence="6">WAT1-related protein</fullName>
    </recommendedName>
</protein>
<dbReference type="SUPFAM" id="SSF103481">
    <property type="entry name" value="Multidrug resistance efflux transporter EmrE"/>
    <property type="match status" value="2"/>
</dbReference>
<dbReference type="Pfam" id="PF00892">
    <property type="entry name" value="EamA"/>
    <property type="match status" value="2"/>
</dbReference>
<sequence>MRKSVVQCAIFMQKQRPYIAMIIIQFIYAGMNLFSKASVSSGMKPSVFVAYRQAFATLVLAPFALFYERKGPHALTFRALCKIFFVSSCGISLTLNIHYVGLNYASATIATAIPNIAPAIVFILAVCLRMESLAITKKHGMAKVLGSILGLSGAMAFIFYKGPPLYSSSKNEASNSITKTYSKEEWVKGSLLMLTAVFTWCVWLIMQAPILKEYPAKLRLTTLQCGLSCVTSTIYGAVRERDISSWKLGWDFNLLSVAYCGIVVTGVTYWWQVWVVAKKGPVFTAVFGPLALAITAIFSALFLNETLHGGGLLGGALLIGGLYSFLWGKSREAQSLAQKNMDPSKEEAQLECIVTVKSPTEKETQKI</sequence>
<feature type="transmembrane region" description="Helical" evidence="6">
    <location>
        <begin position="18"/>
        <end position="35"/>
    </location>
</feature>
<dbReference type="InterPro" id="IPR000620">
    <property type="entry name" value="EamA_dom"/>
</dbReference>
<comment type="caution">
    <text evidence="8">The sequence shown here is derived from an EMBL/GenBank/DDBJ whole genome shotgun (WGS) entry which is preliminary data.</text>
</comment>
<dbReference type="InterPro" id="IPR037185">
    <property type="entry name" value="EmrE-like"/>
</dbReference>
<feature type="transmembrane region" description="Helical" evidence="6">
    <location>
        <begin position="282"/>
        <end position="303"/>
    </location>
</feature>
<evidence type="ECO:0000256" key="6">
    <source>
        <dbReference type="RuleBase" id="RU363077"/>
    </source>
</evidence>
<reference evidence="8 9" key="1">
    <citation type="submission" date="2024-12" db="EMBL/GenBank/DDBJ databases">
        <title>The unique morphological basis and parallel evolutionary history of personate flowers in Penstemon.</title>
        <authorList>
            <person name="Depatie T.H."/>
            <person name="Wessinger C.A."/>
        </authorList>
    </citation>
    <scope>NUCLEOTIDE SEQUENCE [LARGE SCALE GENOMIC DNA]</scope>
    <source>
        <strain evidence="8">WTNN_2</strain>
        <tissue evidence="8">Leaf</tissue>
    </source>
</reference>